<protein>
    <submittedName>
        <fullName evidence="2">Uncharacterized protein</fullName>
    </submittedName>
</protein>
<proteinExistence type="predicted"/>
<dbReference type="PANTHER" id="PTHR37728">
    <property type="entry name" value="BNAA04G26730D PROTEIN"/>
    <property type="match status" value="1"/>
</dbReference>
<dbReference type="Proteomes" id="UP000585474">
    <property type="component" value="Unassembled WGS sequence"/>
</dbReference>
<accession>A0A7J0EUX1</accession>
<gene>
    <name evidence="2" type="ORF">Acr_07g0003750</name>
</gene>
<evidence type="ECO:0000313" key="3">
    <source>
        <dbReference type="Proteomes" id="UP000585474"/>
    </source>
</evidence>
<comment type="caution">
    <text evidence="2">The sequence shown here is derived from an EMBL/GenBank/DDBJ whole genome shotgun (WGS) entry which is preliminary data.</text>
</comment>
<sequence length="152" mass="17229">MWASSPLLSRPPPSVLQLSVAAARTAKPRDRVAASAVPNKFQRRPPSHNNDDHHNSAEDIGALEQEEEKRQLSGSDVLLALQRATAQKLKKKKKKPRDYQTFLSTPKNRGPIEDEEDALDYSNARPICINSEWMTRLDELEKRLQELMDTTT</sequence>
<keyword evidence="3" id="KW-1185">Reference proteome</keyword>
<evidence type="ECO:0000313" key="2">
    <source>
        <dbReference type="EMBL" id="GFY90178.1"/>
    </source>
</evidence>
<feature type="region of interest" description="Disordered" evidence="1">
    <location>
        <begin position="22"/>
        <end position="72"/>
    </location>
</feature>
<feature type="region of interest" description="Disordered" evidence="1">
    <location>
        <begin position="87"/>
        <end position="114"/>
    </location>
</feature>
<dbReference type="PANTHER" id="PTHR37728:SF1">
    <property type="entry name" value="OS06G0132300 PROTEIN"/>
    <property type="match status" value="1"/>
</dbReference>
<evidence type="ECO:0000256" key="1">
    <source>
        <dbReference type="SAM" id="MobiDB-lite"/>
    </source>
</evidence>
<dbReference type="AlphaFoldDB" id="A0A7J0EUX1"/>
<name>A0A7J0EUX1_9ERIC</name>
<reference evidence="2 3" key="1">
    <citation type="submission" date="2019-07" db="EMBL/GenBank/DDBJ databases">
        <title>De Novo Assembly of kiwifruit Actinidia rufa.</title>
        <authorList>
            <person name="Sugita-Konishi S."/>
            <person name="Sato K."/>
            <person name="Mori E."/>
            <person name="Abe Y."/>
            <person name="Kisaki G."/>
            <person name="Hamano K."/>
            <person name="Suezawa K."/>
            <person name="Otani M."/>
            <person name="Fukuda T."/>
            <person name="Manabe T."/>
            <person name="Gomi K."/>
            <person name="Tabuchi M."/>
            <person name="Akimitsu K."/>
            <person name="Kataoka I."/>
        </authorList>
    </citation>
    <scope>NUCLEOTIDE SEQUENCE [LARGE SCALE GENOMIC DNA]</scope>
    <source>
        <strain evidence="3">cv. Fuchu</strain>
    </source>
</reference>
<dbReference type="OrthoDB" id="1295485at2759"/>
<organism evidence="2 3">
    <name type="scientific">Actinidia rufa</name>
    <dbReference type="NCBI Taxonomy" id="165716"/>
    <lineage>
        <taxon>Eukaryota</taxon>
        <taxon>Viridiplantae</taxon>
        <taxon>Streptophyta</taxon>
        <taxon>Embryophyta</taxon>
        <taxon>Tracheophyta</taxon>
        <taxon>Spermatophyta</taxon>
        <taxon>Magnoliopsida</taxon>
        <taxon>eudicotyledons</taxon>
        <taxon>Gunneridae</taxon>
        <taxon>Pentapetalae</taxon>
        <taxon>asterids</taxon>
        <taxon>Ericales</taxon>
        <taxon>Actinidiaceae</taxon>
        <taxon>Actinidia</taxon>
    </lineage>
</organism>
<dbReference type="EMBL" id="BJWL01000007">
    <property type="protein sequence ID" value="GFY90178.1"/>
    <property type="molecule type" value="Genomic_DNA"/>
</dbReference>